<dbReference type="Proteomes" id="UP001501285">
    <property type="component" value="Unassembled WGS sequence"/>
</dbReference>
<dbReference type="EMBL" id="BAAANB010000020">
    <property type="protein sequence ID" value="GAA2030361.1"/>
    <property type="molecule type" value="Genomic_DNA"/>
</dbReference>
<gene>
    <name evidence="2" type="ORF">GCM10009740_20060</name>
</gene>
<accession>A0ABN2U6A7</accession>
<dbReference type="RefSeq" id="WP_343990818.1">
    <property type="nucleotide sequence ID" value="NZ_BAAANB010000020.1"/>
</dbReference>
<keyword evidence="3" id="KW-1185">Reference proteome</keyword>
<evidence type="ECO:0000313" key="2">
    <source>
        <dbReference type="EMBL" id="GAA2030361.1"/>
    </source>
</evidence>
<proteinExistence type="predicted"/>
<feature type="transmembrane region" description="Helical" evidence="1">
    <location>
        <begin position="32"/>
        <end position="55"/>
    </location>
</feature>
<comment type="caution">
    <text evidence="2">The sequence shown here is derived from an EMBL/GenBank/DDBJ whole genome shotgun (WGS) entry which is preliminary data.</text>
</comment>
<keyword evidence="1" id="KW-1133">Transmembrane helix</keyword>
<protein>
    <submittedName>
        <fullName evidence="2">Uncharacterized protein</fullName>
    </submittedName>
</protein>
<keyword evidence="1" id="KW-0812">Transmembrane</keyword>
<organism evidence="2 3">
    <name type="scientific">Terrabacter terrae</name>
    <dbReference type="NCBI Taxonomy" id="318434"/>
    <lineage>
        <taxon>Bacteria</taxon>
        <taxon>Bacillati</taxon>
        <taxon>Actinomycetota</taxon>
        <taxon>Actinomycetes</taxon>
        <taxon>Micrococcales</taxon>
        <taxon>Intrasporangiaceae</taxon>
        <taxon>Terrabacter</taxon>
    </lineage>
</organism>
<name>A0ABN2U6A7_9MICO</name>
<evidence type="ECO:0000313" key="3">
    <source>
        <dbReference type="Proteomes" id="UP001501285"/>
    </source>
</evidence>
<reference evidence="2 3" key="1">
    <citation type="journal article" date="2019" name="Int. J. Syst. Evol. Microbiol.">
        <title>The Global Catalogue of Microorganisms (GCM) 10K type strain sequencing project: providing services to taxonomists for standard genome sequencing and annotation.</title>
        <authorList>
            <consortium name="The Broad Institute Genomics Platform"/>
            <consortium name="The Broad Institute Genome Sequencing Center for Infectious Disease"/>
            <person name="Wu L."/>
            <person name="Ma J."/>
        </authorList>
    </citation>
    <scope>NUCLEOTIDE SEQUENCE [LARGE SCALE GENOMIC DNA]</scope>
    <source>
        <strain evidence="2 3">JCM 14283</strain>
    </source>
</reference>
<evidence type="ECO:0000256" key="1">
    <source>
        <dbReference type="SAM" id="Phobius"/>
    </source>
</evidence>
<sequence>MAHLPLAVTVLLGLLTLPIVWAGQTGADHNMRVQSVVVLVVVFHGCCVWGVWRVVRWRARLRQHRVRVMQACALPHGARAIVDAAMQRSGRPVPHDREAFVLLRNEVVGLSGVDPFTAGVLVWEVTIGAARQPERCEWIGSPTGDHRTSY</sequence>
<keyword evidence="1" id="KW-0472">Membrane</keyword>